<evidence type="ECO:0000256" key="12">
    <source>
        <dbReference type="SAM" id="MobiDB-lite"/>
    </source>
</evidence>
<accession>A0A336MSU6</accession>
<keyword evidence="8" id="KW-0238">DNA-binding</keyword>
<name>A0A336MSU6_CULSO</name>
<dbReference type="InterPro" id="IPR036236">
    <property type="entry name" value="Znf_C2H2_sf"/>
</dbReference>
<keyword evidence="3" id="KW-0479">Metal-binding</keyword>
<feature type="domain" description="C2H2-type" evidence="13">
    <location>
        <begin position="320"/>
        <end position="351"/>
    </location>
</feature>
<dbReference type="GO" id="GO:0008270">
    <property type="term" value="F:zinc ion binding"/>
    <property type="evidence" value="ECO:0007669"/>
    <property type="project" value="UniProtKB-KW"/>
</dbReference>
<dbReference type="GO" id="GO:0005634">
    <property type="term" value="C:nucleus"/>
    <property type="evidence" value="ECO:0007669"/>
    <property type="project" value="UniProtKB-SubCell"/>
</dbReference>
<feature type="compositionally biased region" description="Basic and acidic residues" evidence="12">
    <location>
        <begin position="346"/>
        <end position="357"/>
    </location>
</feature>
<protein>
    <submittedName>
        <fullName evidence="14">CSON003557 protein</fullName>
    </submittedName>
</protein>
<evidence type="ECO:0000256" key="5">
    <source>
        <dbReference type="ARBA" id="ARBA00022771"/>
    </source>
</evidence>
<evidence type="ECO:0000256" key="3">
    <source>
        <dbReference type="ARBA" id="ARBA00022723"/>
    </source>
</evidence>
<keyword evidence="9" id="KW-0804">Transcription</keyword>
<feature type="domain" description="C2H2-type" evidence="13">
    <location>
        <begin position="442"/>
        <end position="470"/>
    </location>
</feature>
<evidence type="ECO:0000259" key="13">
    <source>
        <dbReference type="PROSITE" id="PS50157"/>
    </source>
</evidence>
<feature type="domain" description="C2H2-type" evidence="13">
    <location>
        <begin position="484"/>
        <end position="511"/>
    </location>
</feature>
<dbReference type="EMBL" id="UFQT01001663">
    <property type="protein sequence ID" value="SSX31347.1"/>
    <property type="molecule type" value="Genomic_DNA"/>
</dbReference>
<feature type="domain" description="C2H2-type" evidence="13">
    <location>
        <begin position="413"/>
        <end position="440"/>
    </location>
</feature>
<keyword evidence="10" id="KW-0539">Nucleus</keyword>
<feature type="region of interest" description="Disordered" evidence="12">
    <location>
        <begin position="346"/>
        <end position="386"/>
    </location>
</feature>
<evidence type="ECO:0000256" key="10">
    <source>
        <dbReference type="ARBA" id="ARBA00023242"/>
    </source>
</evidence>
<keyword evidence="7" id="KW-0805">Transcription regulation</keyword>
<organism evidence="14">
    <name type="scientific">Culicoides sonorensis</name>
    <name type="common">Biting midge</name>
    <dbReference type="NCBI Taxonomy" id="179676"/>
    <lineage>
        <taxon>Eukaryota</taxon>
        <taxon>Metazoa</taxon>
        <taxon>Ecdysozoa</taxon>
        <taxon>Arthropoda</taxon>
        <taxon>Hexapoda</taxon>
        <taxon>Insecta</taxon>
        <taxon>Pterygota</taxon>
        <taxon>Neoptera</taxon>
        <taxon>Endopterygota</taxon>
        <taxon>Diptera</taxon>
        <taxon>Nematocera</taxon>
        <taxon>Chironomoidea</taxon>
        <taxon>Ceratopogonidae</taxon>
        <taxon>Ceratopogoninae</taxon>
        <taxon>Culicoides</taxon>
        <taxon>Monoculicoides</taxon>
    </lineage>
</organism>
<feature type="domain" description="C2H2-type" evidence="13">
    <location>
        <begin position="122"/>
        <end position="149"/>
    </location>
</feature>
<evidence type="ECO:0000256" key="11">
    <source>
        <dbReference type="PROSITE-ProRule" id="PRU00042"/>
    </source>
</evidence>
<gene>
    <name evidence="14" type="primary">CSON003557</name>
</gene>
<dbReference type="PANTHER" id="PTHR24393:SF15">
    <property type="entry name" value="IP01243P-RELATED"/>
    <property type="match status" value="1"/>
</dbReference>
<feature type="compositionally biased region" description="Basic and acidic residues" evidence="12">
    <location>
        <begin position="365"/>
        <end position="383"/>
    </location>
</feature>
<comment type="subcellular location">
    <subcellularLocation>
        <location evidence="1">Nucleus</location>
    </subcellularLocation>
</comment>
<feature type="domain" description="C2H2-type" evidence="13">
    <location>
        <begin position="546"/>
        <end position="574"/>
    </location>
</feature>
<feature type="domain" description="C2H2-type" evidence="13">
    <location>
        <begin position="292"/>
        <end position="319"/>
    </location>
</feature>
<dbReference type="Gene3D" id="3.30.160.60">
    <property type="entry name" value="Classic Zinc Finger"/>
    <property type="match status" value="7"/>
</dbReference>
<feature type="domain" description="C2H2-type" evidence="13">
    <location>
        <begin position="150"/>
        <end position="181"/>
    </location>
</feature>
<evidence type="ECO:0000256" key="2">
    <source>
        <dbReference type="ARBA" id="ARBA00006991"/>
    </source>
</evidence>
<feature type="region of interest" description="Disordered" evidence="12">
    <location>
        <begin position="178"/>
        <end position="218"/>
    </location>
</feature>
<keyword evidence="5 11" id="KW-0863">Zinc-finger</keyword>
<evidence type="ECO:0000256" key="6">
    <source>
        <dbReference type="ARBA" id="ARBA00022833"/>
    </source>
</evidence>
<proteinExistence type="inferred from homology"/>
<dbReference type="GO" id="GO:0001228">
    <property type="term" value="F:DNA-binding transcription activator activity, RNA polymerase II-specific"/>
    <property type="evidence" value="ECO:0007669"/>
    <property type="project" value="TreeGrafter"/>
</dbReference>
<comment type="similarity">
    <text evidence="2">Belongs to the krueppel C2H2-type zinc-finger protein family.</text>
</comment>
<keyword evidence="6" id="KW-0862">Zinc</keyword>
<keyword evidence="4" id="KW-0677">Repeat</keyword>
<dbReference type="VEuPathDB" id="VectorBase:CSON003557"/>
<dbReference type="SMART" id="SM00355">
    <property type="entry name" value="ZnF_C2H2"/>
    <property type="match status" value="11"/>
</dbReference>
<evidence type="ECO:0000256" key="7">
    <source>
        <dbReference type="ARBA" id="ARBA00023015"/>
    </source>
</evidence>
<dbReference type="SUPFAM" id="SSF57667">
    <property type="entry name" value="beta-beta-alpha zinc fingers"/>
    <property type="match status" value="4"/>
</dbReference>
<dbReference type="Pfam" id="PF00096">
    <property type="entry name" value="zf-C2H2"/>
    <property type="match status" value="8"/>
</dbReference>
<sequence>MNVDSGQIKAEYPQYEIEQIQIKNEPLDELIQENEQSVEASNDTFNDDEAEKDVDPFHFLKVQVEMKDDDDSDGLEEENFTFSLGSKRKCEICFKEYADLKSIRRHMLRIHDIAPPKGTVVHECPYCSEKFSDKSHRERHMLKHTGIKAHICPKCNKGFGRKEHLTRHLMRVKCDQIKEKPSETQKEKKPKVSKKKQEIPGKAQIKVENHQSDSDNPVIAEKDVDPFHFLKVQVEMKDDDDSDGLEEENFTFSLGSKRKCEICFKEYADLKSIRRHMLRIHDIAPPKGTVVHECPYCSEKFSDKSHRERHMLKHTGIKAHICPKCNKGFGRKEHLTRHLMRVKCDQVKEKPSETQKEKKPKVSKKKQEIPGKPVVKVENHQSDSDNPVIVHAEDNPPEFPKILKVEHANNEFPQCKICSKKFVHNSHLTVHMKTHKSASILFQCPICKKNLSRKDHLKYHIQRLHGSPKEAKSPKKENTVFGSFECDMCPKKFHQKNLYDRHIAIHKNDTVRKEICDICNHLFLSVTHLRKHKLHKHNIEPQNGCLACVYCGKKFIDNYYLRRHYRTKHRNEPFPQGDAVKILPQNQIEPAPEPTESVQLKREYGSNEEIYEIT</sequence>
<reference evidence="14" key="1">
    <citation type="submission" date="2018-07" db="EMBL/GenBank/DDBJ databases">
        <authorList>
            <person name="Quirk P.G."/>
            <person name="Krulwich T.A."/>
        </authorList>
    </citation>
    <scope>NUCLEOTIDE SEQUENCE</scope>
</reference>
<dbReference type="AlphaFoldDB" id="A0A336MSU6"/>
<evidence type="ECO:0000256" key="8">
    <source>
        <dbReference type="ARBA" id="ARBA00023125"/>
    </source>
</evidence>
<dbReference type="GO" id="GO:0000978">
    <property type="term" value="F:RNA polymerase II cis-regulatory region sequence-specific DNA binding"/>
    <property type="evidence" value="ECO:0007669"/>
    <property type="project" value="TreeGrafter"/>
</dbReference>
<feature type="compositionally biased region" description="Basic and acidic residues" evidence="12">
    <location>
        <begin position="178"/>
        <end position="187"/>
    </location>
</feature>
<evidence type="ECO:0000313" key="14">
    <source>
        <dbReference type="EMBL" id="SSX31347.1"/>
    </source>
</evidence>
<dbReference type="InterPro" id="IPR013087">
    <property type="entry name" value="Znf_C2H2_type"/>
</dbReference>
<evidence type="ECO:0000256" key="1">
    <source>
        <dbReference type="ARBA" id="ARBA00004123"/>
    </source>
</evidence>
<evidence type="ECO:0000256" key="4">
    <source>
        <dbReference type="ARBA" id="ARBA00022737"/>
    </source>
</evidence>
<dbReference type="PROSITE" id="PS00028">
    <property type="entry name" value="ZINC_FINGER_C2H2_1"/>
    <property type="match status" value="9"/>
</dbReference>
<dbReference type="PROSITE" id="PS50157">
    <property type="entry name" value="ZINC_FINGER_C2H2_2"/>
    <property type="match status" value="8"/>
</dbReference>
<feature type="compositionally biased region" description="Basic and acidic residues" evidence="12">
    <location>
        <begin position="195"/>
        <end position="213"/>
    </location>
</feature>
<dbReference type="PANTHER" id="PTHR24393">
    <property type="entry name" value="ZINC FINGER PROTEIN"/>
    <property type="match status" value="1"/>
</dbReference>
<evidence type="ECO:0000256" key="9">
    <source>
        <dbReference type="ARBA" id="ARBA00023163"/>
    </source>
</evidence>